<keyword evidence="1" id="KW-0175">Coiled coil</keyword>
<dbReference type="GO" id="GO:0003676">
    <property type="term" value="F:nucleic acid binding"/>
    <property type="evidence" value="ECO:0007669"/>
    <property type="project" value="InterPro"/>
</dbReference>
<evidence type="ECO:0000256" key="1">
    <source>
        <dbReference type="SAM" id="Coils"/>
    </source>
</evidence>
<protein>
    <submittedName>
        <fullName evidence="3">Uncharacterized protein</fullName>
    </submittedName>
</protein>
<organism evidence="3 4">
    <name type="scientific">Rhizophagus irregularis</name>
    <dbReference type="NCBI Taxonomy" id="588596"/>
    <lineage>
        <taxon>Eukaryota</taxon>
        <taxon>Fungi</taxon>
        <taxon>Fungi incertae sedis</taxon>
        <taxon>Mucoromycota</taxon>
        <taxon>Glomeromycotina</taxon>
        <taxon>Glomeromycetes</taxon>
        <taxon>Glomerales</taxon>
        <taxon>Glomeraceae</taxon>
        <taxon>Rhizophagus</taxon>
    </lineage>
</organism>
<dbReference type="VEuPathDB" id="FungiDB:RhiirFUN_016943"/>
<proteinExistence type="predicted"/>
<reference evidence="3 4" key="2">
    <citation type="submission" date="2017-10" db="EMBL/GenBank/DDBJ databases">
        <title>Extensive intraspecific genome diversity in a model arbuscular mycorrhizal fungus.</title>
        <authorList>
            <person name="Chen E.C.H."/>
            <person name="Morin E."/>
            <person name="Baudet D."/>
            <person name="Noel J."/>
            <person name="Ndikumana S."/>
            <person name="Charron P."/>
            <person name="St-Onge C."/>
            <person name="Giorgi J."/>
            <person name="Grigoriev I.V."/>
            <person name="Roux C."/>
            <person name="Martin F.M."/>
            <person name="Corradi N."/>
        </authorList>
    </citation>
    <scope>NUCLEOTIDE SEQUENCE [LARGE SCALE GENOMIC DNA]</scope>
    <source>
        <strain evidence="3 4">C2</strain>
    </source>
</reference>
<name>A0A2N1MFE3_9GLOM</name>
<reference evidence="3 4" key="1">
    <citation type="submission" date="2016-04" db="EMBL/GenBank/DDBJ databases">
        <title>Genome analyses suggest a sexual origin of heterokaryosis in a supposedly ancient asexual fungus.</title>
        <authorList>
            <person name="Ropars J."/>
            <person name="Sedzielewska K."/>
            <person name="Noel J."/>
            <person name="Charron P."/>
            <person name="Farinelli L."/>
            <person name="Marton T."/>
            <person name="Kruger M."/>
            <person name="Pelin A."/>
            <person name="Brachmann A."/>
            <person name="Corradi N."/>
        </authorList>
    </citation>
    <scope>NUCLEOTIDE SEQUENCE [LARGE SCALE GENOMIC DNA]</scope>
    <source>
        <strain evidence="3 4">C2</strain>
    </source>
</reference>
<dbReference type="Proteomes" id="UP000233469">
    <property type="component" value="Unassembled WGS sequence"/>
</dbReference>
<comment type="caution">
    <text evidence="3">The sequence shown here is derived from an EMBL/GenBank/DDBJ whole genome shotgun (WGS) entry which is preliminary data.</text>
</comment>
<feature type="coiled-coil region" evidence="1">
    <location>
        <begin position="51"/>
        <end position="89"/>
    </location>
</feature>
<sequence length="297" mass="35477">MGREKGHVSTSGEEDIFLESIRKSVLHQKITIKDIILGCASTSYEIYTSELKRLLRENEELRLWLRQAREEEREVVKKLNEDILRTKKSKIENQKAINTAEKDKEGDHREIPVLFDDQDKDKRDKSRNIFFYDIPKYWKDDDIFRELSKIGKVFSIKIRWYKGDSMVIKKERDRWQLTRDLTSEEMEQCKTNEYEFVKKMMNKDFLLAERAVEESIKQGMMEKILKVTELSDISSNSGRKSRGCDQETKNGVEEELDEDMVTITIHDLEPKYEDLREMWRRYGMGSNREKAEQYMEK</sequence>
<dbReference type="InterPro" id="IPR035979">
    <property type="entry name" value="RBD_domain_sf"/>
</dbReference>
<evidence type="ECO:0000313" key="4">
    <source>
        <dbReference type="Proteomes" id="UP000233469"/>
    </source>
</evidence>
<feature type="region of interest" description="Disordered" evidence="2">
    <location>
        <begin position="234"/>
        <end position="256"/>
    </location>
</feature>
<dbReference type="SUPFAM" id="SSF54928">
    <property type="entry name" value="RNA-binding domain, RBD"/>
    <property type="match status" value="1"/>
</dbReference>
<dbReference type="EMBL" id="LLXL01002623">
    <property type="protein sequence ID" value="PKK60344.1"/>
    <property type="molecule type" value="Genomic_DNA"/>
</dbReference>
<feature type="compositionally biased region" description="Basic and acidic residues" evidence="2">
    <location>
        <begin position="242"/>
        <end position="252"/>
    </location>
</feature>
<dbReference type="VEuPathDB" id="FungiDB:FUN_014140"/>
<dbReference type="VEuPathDB" id="FungiDB:RhiirA1_399693"/>
<gene>
    <name evidence="3" type="ORF">RhiirC2_793450</name>
</gene>
<evidence type="ECO:0000256" key="2">
    <source>
        <dbReference type="SAM" id="MobiDB-lite"/>
    </source>
</evidence>
<accession>A0A2N1MFE3</accession>
<evidence type="ECO:0000313" key="3">
    <source>
        <dbReference type="EMBL" id="PKK60344.1"/>
    </source>
</evidence>
<dbReference type="AlphaFoldDB" id="A0A2N1MFE3"/>